<dbReference type="SMART" id="SM00267">
    <property type="entry name" value="GGDEF"/>
    <property type="match status" value="1"/>
</dbReference>
<accession>A0A6L6QEF0</accession>
<dbReference type="InterPro" id="IPR050469">
    <property type="entry name" value="Diguanylate_Cyclase"/>
</dbReference>
<dbReference type="Pfam" id="PF00072">
    <property type="entry name" value="Response_reg"/>
    <property type="match status" value="1"/>
</dbReference>
<evidence type="ECO:0000256" key="1">
    <source>
        <dbReference type="ARBA" id="ARBA00012528"/>
    </source>
</evidence>
<dbReference type="AlphaFoldDB" id="A0A6L6QEF0"/>
<name>A0A6L6QEF0_9BURK</name>
<dbReference type="SMART" id="SM00448">
    <property type="entry name" value="REC"/>
    <property type="match status" value="1"/>
</dbReference>
<dbReference type="CDD" id="cd00156">
    <property type="entry name" value="REC"/>
    <property type="match status" value="1"/>
</dbReference>
<evidence type="ECO:0000313" key="8">
    <source>
        <dbReference type="Proteomes" id="UP000472320"/>
    </source>
</evidence>
<evidence type="ECO:0000259" key="5">
    <source>
        <dbReference type="PROSITE" id="PS50110"/>
    </source>
</evidence>
<dbReference type="FunFam" id="3.30.70.270:FF:000001">
    <property type="entry name" value="Diguanylate cyclase domain protein"/>
    <property type="match status" value="1"/>
</dbReference>
<evidence type="ECO:0000256" key="2">
    <source>
        <dbReference type="ARBA" id="ARBA00034247"/>
    </source>
</evidence>
<comment type="caution">
    <text evidence="7">The sequence shown here is derived from an EMBL/GenBank/DDBJ whole genome shotgun (WGS) entry which is preliminary data.</text>
</comment>
<dbReference type="EC" id="2.7.7.65" evidence="1"/>
<dbReference type="GO" id="GO:0043709">
    <property type="term" value="P:cell adhesion involved in single-species biofilm formation"/>
    <property type="evidence" value="ECO:0007669"/>
    <property type="project" value="TreeGrafter"/>
</dbReference>
<reference evidence="7 8" key="1">
    <citation type="submission" date="2019-11" db="EMBL/GenBank/DDBJ databases">
        <title>Type strains purchased from KCTC, JCM and DSMZ.</title>
        <authorList>
            <person name="Lu H."/>
        </authorList>
    </citation>
    <scope>NUCLEOTIDE SEQUENCE [LARGE SCALE GENOMIC DNA]</scope>
    <source>
        <strain evidence="7 8">JCM 31587</strain>
    </source>
</reference>
<feature type="domain" description="Response regulatory" evidence="5">
    <location>
        <begin position="28"/>
        <end position="143"/>
    </location>
</feature>
<dbReference type="PROSITE" id="PS50887">
    <property type="entry name" value="GGDEF"/>
    <property type="match status" value="1"/>
</dbReference>
<evidence type="ECO:0000256" key="3">
    <source>
        <dbReference type="PROSITE-ProRule" id="PRU00169"/>
    </source>
</evidence>
<dbReference type="PANTHER" id="PTHR45138:SF9">
    <property type="entry name" value="DIGUANYLATE CYCLASE DGCM-RELATED"/>
    <property type="match status" value="1"/>
</dbReference>
<protein>
    <recommendedName>
        <fullName evidence="1">diguanylate cyclase</fullName>
        <ecNumber evidence="1">2.7.7.65</ecNumber>
    </recommendedName>
</protein>
<dbReference type="Gene3D" id="3.40.50.2300">
    <property type="match status" value="1"/>
</dbReference>
<dbReference type="SUPFAM" id="SSF55073">
    <property type="entry name" value="Nucleotide cyclase"/>
    <property type="match status" value="1"/>
</dbReference>
<dbReference type="GO" id="GO:0000160">
    <property type="term" value="P:phosphorelay signal transduction system"/>
    <property type="evidence" value="ECO:0007669"/>
    <property type="project" value="InterPro"/>
</dbReference>
<dbReference type="CDD" id="cd01949">
    <property type="entry name" value="GGDEF"/>
    <property type="match status" value="1"/>
</dbReference>
<dbReference type="InterPro" id="IPR029787">
    <property type="entry name" value="Nucleotide_cyclase"/>
</dbReference>
<evidence type="ECO:0000313" key="7">
    <source>
        <dbReference type="EMBL" id="MTW10036.1"/>
    </source>
</evidence>
<dbReference type="GO" id="GO:0005886">
    <property type="term" value="C:plasma membrane"/>
    <property type="evidence" value="ECO:0007669"/>
    <property type="project" value="TreeGrafter"/>
</dbReference>
<evidence type="ECO:0000259" key="6">
    <source>
        <dbReference type="PROSITE" id="PS50887"/>
    </source>
</evidence>
<dbReference type="PROSITE" id="PS50110">
    <property type="entry name" value="RESPONSE_REGULATORY"/>
    <property type="match status" value="1"/>
</dbReference>
<dbReference type="Pfam" id="PF00990">
    <property type="entry name" value="GGDEF"/>
    <property type="match status" value="1"/>
</dbReference>
<gene>
    <name evidence="7" type="ORF">GM658_05430</name>
</gene>
<dbReference type="GO" id="GO:1902201">
    <property type="term" value="P:negative regulation of bacterial-type flagellum-dependent cell motility"/>
    <property type="evidence" value="ECO:0007669"/>
    <property type="project" value="TreeGrafter"/>
</dbReference>
<feature type="modified residue" description="4-aspartylphosphate" evidence="3">
    <location>
        <position position="76"/>
    </location>
</feature>
<dbReference type="InterPro" id="IPR001789">
    <property type="entry name" value="Sig_transdc_resp-reg_receiver"/>
</dbReference>
<dbReference type="OrthoDB" id="9813903at2"/>
<keyword evidence="3" id="KW-0597">Phosphoprotein</keyword>
<dbReference type="PANTHER" id="PTHR45138">
    <property type="entry name" value="REGULATORY COMPONENTS OF SENSORY TRANSDUCTION SYSTEM"/>
    <property type="match status" value="1"/>
</dbReference>
<dbReference type="InterPro" id="IPR000160">
    <property type="entry name" value="GGDEF_dom"/>
</dbReference>
<keyword evidence="8" id="KW-1185">Reference proteome</keyword>
<dbReference type="GO" id="GO:0052621">
    <property type="term" value="F:diguanylate cyclase activity"/>
    <property type="evidence" value="ECO:0007669"/>
    <property type="project" value="UniProtKB-EC"/>
</dbReference>
<organism evidence="7 8">
    <name type="scientific">Massilia eburnea</name>
    <dbReference type="NCBI Taxonomy" id="1776165"/>
    <lineage>
        <taxon>Bacteria</taxon>
        <taxon>Pseudomonadati</taxon>
        <taxon>Pseudomonadota</taxon>
        <taxon>Betaproteobacteria</taxon>
        <taxon>Burkholderiales</taxon>
        <taxon>Oxalobacteraceae</taxon>
        <taxon>Telluria group</taxon>
        <taxon>Massilia</taxon>
    </lineage>
</organism>
<proteinExistence type="predicted"/>
<dbReference type="InterPro" id="IPR011006">
    <property type="entry name" value="CheY-like_superfamily"/>
</dbReference>
<dbReference type="EMBL" id="WNKX01000003">
    <property type="protein sequence ID" value="MTW10036.1"/>
    <property type="molecule type" value="Genomic_DNA"/>
</dbReference>
<dbReference type="SUPFAM" id="SSF52172">
    <property type="entry name" value="CheY-like"/>
    <property type="match status" value="1"/>
</dbReference>
<feature type="region of interest" description="Disordered" evidence="4">
    <location>
        <begin position="330"/>
        <end position="355"/>
    </location>
</feature>
<comment type="catalytic activity">
    <reaction evidence="2">
        <text>2 GTP = 3',3'-c-di-GMP + 2 diphosphate</text>
        <dbReference type="Rhea" id="RHEA:24898"/>
        <dbReference type="ChEBI" id="CHEBI:33019"/>
        <dbReference type="ChEBI" id="CHEBI:37565"/>
        <dbReference type="ChEBI" id="CHEBI:58805"/>
        <dbReference type="EC" id="2.7.7.65"/>
    </reaction>
</comment>
<dbReference type="Gene3D" id="3.30.70.270">
    <property type="match status" value="1"/>
</dbReference>
<evidence type="ECO:0000256" key="4">
    <source>
        <dbReference type="SAM" id="MobiDB-lite"/>
    </source>
</evidence>
<sequence length="355" mass="38470">MQVKQCLPESPMHKLLDQIVQMTGYRPRLLVVDDDPVTVAILRMIFERKIDIVSAATGTAAMAQCHSARPDLILLDINLGEEDGFDLCQHIKRQPDLAGIPVIFITGSHAEEDEVQAFKLGAVDFIRKPISPFIAESRVVTHLALQLQTALLKRVAHSDGLTGLKNRRTFDEELERDWKECARTGWPLSVIMIDIDYFKQYNDNYGHLAGDACLRRVASVIHAALCRPSDCAARYGGEEFTCLLPSTDFKGALSVAENIRSCISALAIAHRDGATAAQIVTASIGVASCYPSADAGWLDLLAAADHQLYRAKDSGRDRVCGMLRAPGNHGASLHATSRSTGQEAAGSQAAPPGAN</sequence>
<dbReference type="NCBIfam" id="TIGR00254">
    <property type="entry name" value="GGDEF"/>
    <property type="match status" value="1"/>
</dbReference>
<feature type="domain" description="GGDEF" evidence="6">
    <location>
        <begin position="186"/>
        <end position="324"/>
    </location>
</feature>
<dbReference type="Proteomes" id="UP000472320">
    <property type="component" value="Unassembled WGS sequence"/>
</dbReference>
<dbReference type="InterPro" id="IPR043128">
    <property type="entry name" value="Rev_trsase/Diguanyl_cyclase"/>
</dbReference>